<reference evidence="10" key="2">
    <citation type="submission" date="2025-09" db="UniProtKB">
        <authorList>
            <consortium name="Ensembl"/>
        </authorList>
    </citation>
    <scope>IDENTIFICATION</scope>
</reference>
<keyword evidence="7" id="KW-0539">Nucleus</keyword>
<organism evidence="10 11">
    <name type="scientific">Cyprinus carpio</name>
    <name type="common">Common carp</name>
    <dbReference type="NCBI Taxonomy" id="7962"/>
    <lineage>
        <taxon>Eukaryota</taxon>
        <taxon>Metazoa</taxon>
        <taxon>Chordata</taxon>
        <taxon>Craniata</taxon>
        <taxon>Vertebrata</taxon>
        <taxon>Euteleostomi</taxon>
        <taxon>Actinopterygii</taxon>
        <taxon>Neopterygii</taxon>
        <taxon>Teleostei</taxon>
        <taxon>Ostariophysi</taxon>
        <taxon>Cypriniformes</taxon>
        <taxon>Cyprinidae</taxon>
        <taxon>Cyprininae</taxon>
        <taxon>Cyprinus</taxon>
    </lineage>
</organism>
<comment type="cofactor">
    <cofactor evidence="1">
        <name>a divalent metal cation</name>
        <dbReference type="ChEBI" id="CHEBI:60240"/>
    </cofactor>
</comment>
<dbReference type="AlphaFoldDB" id="A0A8C1L7I1"/>
<evidence type="ECO:0000256" key="8">
    <source>
        <dbReference type="SAM" id="Phobius"/>
    </source>
</evidence>
<keyword evidence="6" id="KW-0378">Hydrolase</keyword>
<evidence type="ECO:0000256" key="2">
    <source>
        <dbReference type="ARBA" id="ARBA00004123"/>
    </source>
</evidence>
<evidence type="ECO:0000256" key="7">
    <source>
        <dbReference type="ARBA" id="ARBA00023242"/>
    </source>
</evidence>
<accession>A0A8C1L7I1</accession>
<keyword evidence="8" id="KW-0472">Membrane</keyword>
<dbReference type="InterPro" id="IPR045249">
    <property type="entry name" value="HARBI1-like"/>
</dbReference>
<keyword evidence="8" id="KW-1133">Transmembrane helix</keyword>
<dbReference type="Proteomes" id="UP000694427">
    <property type="component" value="Unplaced"/>
</dbReference>
<evidence type="ECO:0000256" key="6">
    <source>
        <dbReference type="ARBA" id="ARBA00022801"/>
    </source>
</evidence>
<protein>
    <recommendedName>
        <fullName evidence="9">DDE Tnp4 domain-containing protein</fullName>
    </recommendedName>
</protein>
<comment type="similarity">
    <text evidence="3">Belongs to the HARBI1 family.</text>
</comment>
<keyword evidence="11" id="KW-1185">Reference proteome</keyword>
<evidence type="ECO:0000256" key="5">
    <source>
        <dbReference type="ARBA" id="ARBA00022723"/>
    </source>
</evidence>
<dbReference type="PANTHER" id="PTHR22930:SF206">
    <property type="entry name" value="NUCLEASE HARBI1"/>
    <property type="match status" value="1"/>
</dbReference>
<keyword evidence="8" id="KW-0812">Transmembrane</keyword>
<dbReference type="GO" id="GO:0046872">
    <property type="term" value="F:metal ion binding"/>
    <property type="evidence" value="ECO:0007669"/>
    <property type="project" value="UniProtKB-KW"/>
</dbReference>
<sequence>MRFNASSDSCSENVLIETSEPRDAMWGPVTGAAVSGASLALLAAALLYACHRKRLFSIAAPVRRNVWVRSRSQEWWDTDVSGFTNTEFISNLRMTRSTFDYVCERLRLTLSREETCLRRPITVQKRVGVGVYWLATGACYRTIANLFGIAKSTVCSIVHEFCEAVRRVLMPHYIKLPKGDALQEVIEGFQQRWGFPQCGGAIDGSHIPIIAPEDNHAEYFNRKGWHSVLLQGVVDHRFCFTNIYAGWPGSVHDARVLRNSHVYSLAERGELFPPVSNLIMGVQVPIMLLGDPAYPLRSWLLKGYCDTGTLTAEQKYFNECHSRARMTVECAFGRLKGRWRCLAKRLDVDVSLVPTIISACCTLHNVCEMHGENYEEAGGTVPHVERWAEGGGFVDVQPSRIREALTQLFLSQR</sequence>
<evidence type="ECO:0000259" key="9">
    <source>
        <dbReference type="Pfam" id="PF13359"/>
    </source>
</evidence>
<evidence type="ECO:0000256" key="4">
    <source>
        <dbReference type="ARBA" id="ARBA00022722"/>
    </source>
</evidence>
<dbReference type="GO" id="GO:0004518">
    <property type="term" value="F:nuclease activity"/>
    <property type="evidence" value="ECO:0007669"/>
    <property type="project" value="UniProtKB-KW"/>
</dbReference>
<feature type="domain" description="DDE Tnp4" evidence="9">
    <location>
        <begin position="202"/>
        <end position="365"/>
    </location>
</feature>
<keyword evidence="4" id="KW-0540">Nuclease</keyword>
<dbReference type="PANTHER" id="PTHR22930">
    <property type="match status" value="1"/>
</dbReference>
<feature type="transmembrane region" description="Helical" evidence="8">
    <location>
        <begin position="25"/>
        <end position="49"/>
    </location>
</feature>
<evidence type="ECO:0000256" key="1">
    <source>
        <dbReference type="ARBA" id="ARBA00001968"/>
    </source>
</evidence>
<dbReference type="InterPro" id="IPR027806">
    <property type="entry name" value="HARBI1_dom"/>
</dbReference>
<proteinExistence type="inferred from homology"/>
<reference evidence="10" key="1">
    <citation type="submission" date="2025-08" db="UniProtKB">
        <authorList>
            <consortium name="Ensembl"/>
        </authorList>
    </citation>
    <scope>IDENTIFICATION</scope>
</reference>
<evidence type="ECO:0000256" key="3">
    <source>
        <dbReference type="ARBA" id="ARBA00006958"/>
    </source>
</evidence>
<dbReference type="GO" id="GO:0005634">
    <property type="term" value="C:nucleus"/>
    <property type="evidence" value="ECO:0007669"/>
    <property type="project" value="UniProtKB-SubCell"/>
</dbReference>
<keyword evidence="5" id="KW-0479">Metal-binding</keyword>
<name>A0A8C1L7I1_CYPCA</name>
<dbReference type="GO" id="GO:0016787">
    <property type="term" value="F:hydrolase activity"/>
    <property type="evidence" value="ECO:0007669"/>
    <property type="project" value="UniProtKB-KW"/>
</dbReference>
<comment type="subcellular location">
    <subcellularLocation>
        <location evidence="2">Nucleus</location>
    </subcellularLocation>
</comment>
<evidence type="ECO:0000313" key="10">
    <source>
        <dbReference type="Ensembl" id="ENSCCRP00010057809.1"/>
    </source>
</evidence>
<dbReference type="Ensembl" id="ENSCCRT00010063353.1">
    <property type="protein sequence ID" value="ENSCCRP00010057809.1"/>
    <property type="gene ID" value="ENSCCRG00010024472.1"/>
</dbReference>
<dbReference type="Pfam" id="PF13359">
    <property type="entry name" value="DDE_Tnp_4"/>
    <property type="match status" value="1"/>
</dbReference>
<evidence type="ECO:0000313" key="11">
    <source>
        <dbReference type="Proteomes" id="UP000694427"/>
    </source>
</evidence>